<dbReference type="CDD" id="cd13136">
    <property type="entry name" value="MATE_DinF_like"/>
    <property type="match status" value="1"/>
</dbReference>
<keyword evidence="3 6" id="KW-0812">Transmembrane</keyword>
<dbReference type="RefSeq" id="WP_194214480.1">
    <property type="nucleotide sequence ID" value="NZ_CP061205.1"/>
</dbReference>
<feature type="transmembrane region" description="Helical" evidence="6">
    <location>
        <begin position="317"/>
        <end position="338"/>
    </location>
</feature>
<dbReference type="PANTHER" id="PTHR42893:SF46">
    <property type="entry name" value="PROTEIN DETOXIFICATION 44, CHLOROPLASTIC"/>
    <property type="match status" value="1"/>
</dbReference>
<evidence type="ECO:0000256" key="5">
    <source>
        <dbReference type="ARBA" id="ARBA00023136"/>
    </source>
</evidence>
<feature type="transmembrane region" description="Helical" evidence="6">
    <location>
        <begin position="159"/>
        <end position="182"/>
    </location>
</feature>
<gene>
    <name evidence="7" type="ORF">ACFOKA_17500</name>
</gene>
<comment type="caution">
    <text evidence="7">The sequence shown here is derived from an EMBL/GenBank/DDBJ whole genome shotgun (WGS) entry which is preliminary data.</text>
</comment>
<protein>
    <submittedName>
        <fullName evidence="7">MATE family efflux transporter</fullName>
    </submittedName>
</protein>
<dbReference type="PANTHER" id="PTHR42893">
    <property type="entry name" value="PROTEIN DETOXIFICATION 44, CHLOROPLASTIC-RELATED"/>
    <property type="match status" value="1"/>
</dbReference>
<feature type="transmembrane region" description="Helical" evidence="6">
    <location>
        <begin position="234"/>
        <end position="255"/>
    </location>
</feature>
<dbReference type="Pfam" id="PF01554">
    <property type="entry name" value="MatE"/>
    <property type="match status" value="2"/>
</dbReference>
<keyword evidence="8" id="KW-1185">Reference proteome</keyword>
<dbReference type="NCBIfam" id="TIGR00797">
    <property type="entry name" value="matE"/>
    <property type="match status" value="1"/>
</dbReference>
<feature type="transmembrane region" description="Helical" evidence="6">
    <location>
        <begin position="350"/>
        <end position="371"/>
    </location>
</feature>
<evidence type="ECO:0000256" key="1">
    <source>
        <dbReference type="ARBA" id="ARBA00004141"/>
    </source>
</evidence>
<evidence type="ECO:0000313" key="7">
    <source>
        <dbReference type="EMBL" id="MFC3053698.1"/>
    </source>
</evidence>
<evidence type="ECO:0000256" key="2">
    <source>
        <dbReference type="ARBA" id="ARBA00010199"/>
    </source>
</evidence>
<feature type="transmembrane region" description="Helical" evidence="6">
    <location>
        <begin position="275"/>
        <end position="296"/>
    </location>
</feature>
<sequence>MLKISANRKIWAIAGPAIIANSSAPLVGLVDTWVIGHLPGPVPLATIGVGATIFSFLFWAFGFLRMSTTGMIAQAFGRNDTDEMARVIVRATSLGFSIALLLLCLQEGILFAALKALNPPEATLDGISQYFSIRIWAAPATLFIYGVTGFLIGTARTGIALILQLILNLSNAALNLILVIGFDMGVSGIAIGSLCAEWIAAFYGVWIISSRLGHQNIVALARQNQTWKFDRIKALLSSNGYIFARTLLLMASLALVTKKAAELGTAELAASQVLFTFLLLISLGLDAFAYAAEALSGAAYGKKSLAEFRFWVRRTSVWAFAISVFYAAGFFYFGNAIVNTLTDIVPVRTAAASVMPLIAVLPLLSVWCYQFDGIFIGATASRGMLITMAGAACIYVAIINGLTAAWGLTGLWGALTVFMAARGLGQLLYYPVLEKRITEPAP</sequence>
<reference evidence="8" key="1">
    <citation type="journal article" date="2019" name="Int. J. Syst. Evol. Microbiol.">
        <title>The Global Catalogue of Microorganisms (GCM) 10K type strain sequencing project: providing services to taxonomists for standard genome sequencing and annotation.</title>
        <authorList>
            <consortium name="The Broad Institute Genomics Platform"/>
            <consortium name="The Broad Institute Genome Sequencing Center for Infectious Disease"/>
            <person name="Wu L."/>
            <person name="Ma J."/>
        </authorList>
    </citation>
    <scope>NUCLEOTIDE SEQUENCE [LARGE SCALE GENOMIC DNA]</scope>
    <source>
        <strain evidence="8">KCTC 62164</strain>
    </source>
</reference>
<feature type="transmembrane region" description="Helical" evidence="6">
    <location>
        <begin position="87"/>
        <end position="113"/>
    </location>
</feature>
<feature type="transmembrane region" description="Helical" evidence="6">
    <location>
        <begin position="411"/>
        <end position="430"/>
    </location>
</feature>
<feature type="transmembrane region" description="Helical" evidence="6">
    <location>
        <begin position="383"/>
        <end position="405"/>
    </location>
</feature>
<dbReference type="InterPro" id="IPR044644">
    <property type="entry name" value="DinF-like"/>
</dbReference>
<evidence type="ECO:0000256" key="6">
    <source>
        <dbReference type="SAM" id="Phobius"/>
    </source>
</evidence>
<keyword evidence="5 6" id="KW-0472">Membrane</keyword>
<feature type="transmembrane region" description="Helical" evidence="6">
    <location>
        <begin position="44"/>
        <end position="66"/>
    </location>
</feature>
<feature type="transmembrane region" description="Helical" evidence="6">
    <location>
        <begin position="133"/>
        <end position="152"/>
    </location>
</feature>
<proteinExistence type="inferred from homology"/>
<evidence type="ECO:0000313" key="8">
    <source>
        <dbReference type="Proteomes" id="UP001595444"/>
    </source>
</evidence>
<comment type="similarity">
    <text evidence="2">Belongs to the multi antimicrobial extrusion (MATE) (TC 2.A.66.1) family.</text>
</comment>
<comment type="subcellular location">
    <subcellularLocation>
        <location evidence="1">Membrane</location>
        <topology evidence="1">Multi-pass membrane protein</topology>
    </subcellularLocation>
</comment>
<name>A0ABV7D9R3_9PROT</name>
<evidence type="ECO:0000256" key="4">
    <source>
        <dbReference type="ARBA" id="ARBA00022989"/>
    </source>
</evidence>
<dbReference type="InterPro" id="IPR002528">
    <property type="entry name" value="MATE_fam"/>
</dbReference>
<organism evidence="7 8">
    <name type="scientific">Kordiimonas pumila</name>
    <dbReference type="NCBI Taxonomy" id="2161677"/>
    <lineage>
        <taxon>Bacteria</taxon>
        <taxon>Pseudomonadati</taxon>
        <taxon>Pseudomonadota</taxon>
        <taxon>Alphaproteobacteria</taxon>
        <taxon>Kordiimonadales</taxon>
        <taxon>Kordiimonadaceae</taxon>
        <taxon>Kordiimonas</taxon>
    </lineage>
</organism>
<feature type="transmembrane region" description="Helical" evidence="6">
    <location>
        <begin position="188"/>
        <end position="213"/>
    </location>
</feature>
<accession>A0ABV7D9R3</accession>
<evidence type="ECO:0000256" key="3">
    <source>
        <dbReference type="ARBA" id="ARBA00022692"/>
    </source>
</evidence>
<dbReference type="EMBL" id="JBHRSL010000028">
    <property type="protein sequence ID" value="MFC3053698.1"/>
    <property type="molecule type" value="Genomic_DNA"/>
</dbReference>
<dbReference type="Proteomes" id="UP001595444">
    <property type="component" value="Unassembled WGS sequence"/>
</dbReference>
<keyword evidence="4 6" id="KW-1133">Transmembrane helix</keyword>